<sequence>MPTFDTPGPVRARIEVAYGAVQVRADDRHDTTVIVRPRNAESSADVAAAEQTQVTFRDGELLIRSTSRPRLLFFGSGPEIDVDVVLPAGSSLDVRTTAGDITCLGRMGAADLECKHGAVRIDQAGTLRARSSSGNVSADTVDGRTEVTTSYGEIRVGETAGPARLETGYGNVTVERALGSLAGTTKYGQVRVGEAVRGSLILETAYGEVEAGVREGTAAWLDVSAGTGRVRNLLTESEGPEGADETVEIHARTSYGDITIRRA</sequence>
<keyword evidence="3" id="KW-1185">Reference proteome</keyword>
<evidence type="ECO:0000313" key="3">
    <source>
        <dbReference type="Proteomes" id="UP000199406"/>
    </source>
</evidence>
<dbReference type="STRING" id="1550231.SAMN05660662_1410"/>
<protein>
    <submittedName>
        <fullName evidence="2">Putative adhesin</fullName>
    </submittedName>
</protein>
<dbReference type="OrthoDB" id="3252095at2"/>
<name>A0A1G7JBE9_9ACTN</name>
<dbReference type="Gene3D" id="2.160.20.120">
    <property type="match status" value="1"/>
</dbReference>
<dbReference type="InterPro" id="IPR025164">
    <property type="entry name" value="Toastrack_DUF4097"/>
</dbReference>
<gene>
    <name evidence="2" type="ORF">SAMN05660662_1410</name>
</gene>
<feature type="domain" description="DUF4097" evidence="1">
    <location>
        <begin position="49"/>
        <end position="260"/>
    </location>
</feature>
<evidence type="ECO:0000313" key="2">
    <source>
        <dbReference type="EMBL" id="SDF22251.1"/>
    </source>
</evidence>
<dbReference type="AlphaFoldDB" id="A0A1G7JBE9"/>
<dbReference type="EMBL" id="FNBT01000002">
    <property type="protein sequence ID" value="SDF22251.1"/>
    <property type="molecule type" value="Genomic_DNA"/>
</dbReference>
<organism evidence="2 3">
    <name type="scientific">Blastococcus aurantiacus</name>
    <dbReference type="NCBI Taxonomy" id="1550231"/>
    <lineage>
        <taxon>Bacteria</taxon>
        <taxon>Bacillati</taxon>
        <taxon>Actinomycetota</taxon>
        <taxon>Actinomycetes</taxon>
        <taxon>Geodermatophilales</taxon>
        <taxon>Geodermatophilaceae</taxon>
        <taxon>Blastococcus</taxon>
    </lineage>
</organism>
<accession>A0A1G7JBE9</accession>
<dbReference type="RefSeq" id="WP_091764498.1">
    <property type="nucleotide sequence ID" value="NZ_FNBT01000002.1"/>
</dbReference>
<reference evidence="3" key="1">
    <citation type="submission" date="2016-10" db="EMBL/GenBank/DDBJ databases">
        <authorList>
            <person name="Varghese N."/>
            <person name="Submissions S."/>
        </authorList>
    </citation>
    <scope>NUCLEOTIDE SEQUENCE [LARGE SCALE GENOMIC DNA]</scope>
    <source>
        <strain evidence="3">DSM 44268</strain>
    </source>
</reference>
<evidence type="ECO:0000259" key="1">
    <source>
        <dbReference type="Pfam" id="PF13349"/>
    </source>
</evidence>
<dbReference type="Proteomes" id="UP000199406">
    <property type="component" value="Unassembled WGS sequence"/>
</dbReference>
<proteinExistence type="predicted"/>
<dbReference type="Pfam" id="PF13349">
    <property type="entry name" value="DUF4097"/>
    <property type="match status" value="1"/>
</dbReference>